<dbReference type="HAMAP" id="MF_01161">
    <property type="entry name" value="tRNA_Ile_lys_synt"/>
    <property type="match status" value="1"/>
</dbReference>
<dbReference type="AlphaFoldDB" id="A0A2W5T9V0"/>
<evidence type="ECO:0000259" key="7">
    <source>
        <dbReference type="Pfam" id="PF01171"/>
    </source>
</evidence>
<comment type="caution">
    <text evidence="8">The sequence shown here is derived from an EMBL/GenBank/DDBJ whole genome shotgun (WGS) entry which is preliminary data.</text>
</comment>
<dbReference type="Gene3D" id="3.40.50.620">
    <property type="entry name" value="HUPs"/>
    <property type="match status" value="1"/>
</dbReference>
<dbReference type="InterPro" id="IPR011063">
    <property type="entry name" value="TilS/TtcA_N"/>
</dbReference>
<comment type="catalytic activity">
    <reaction evidence="5 6">
        <text>cytidine(34) in tRNA(Ile2) + L-lysine + ATP = lysidine(34) in tRNA(Ile2) + AMP + diphosphate + H(+)</text>
        <dbReference type="Rhea" id="RHEA:43744"/>
        <dbReference type="Rhea" id="RHEA-COMP:10625"/>
        <dbReference type="Rhea" id="RHEA-COMP:10670"/>
        <dbReference type="ChEBI" id="CHEBI:15378"/>
        <dbReference type="ChEBI" id="CHEBI:30616"/>
        <dbReference type="ChEBI" id="CHEBI:32551"/>
        <dbReference type="ChEBI" id="CHEBI:33019"/>
        <dbReference type="ChEBI" id="CHEBI:82748"/>
        <dbReference type="ChEBI" id="CHEBI:83665"/>
        <dbReference type="ChEBI" id="CHEBI:456215"/>
        <dbReference type="EC" id="6.3.4.19"/>
    </reaction>
</comment>
<keyword evidence="2 6" id="KW-0819">tRNA processing</keyword>
<evidence type="ECO:0000313" key="9">
    <source>
        <dbReference type="Proteomes" id="UP000249061"/>
    </source>
</evidence>
<feature type="domain" description="tRNA(Ile)-lysidine/2-thiocytidine synthase N-terminal" evidence="7">
    <location>
        <begin position="33"/>
        <end position="207"/>
    </location>
</feature>
<dbReference type="InterPro" id="IPR012094">
    <property type="entry name" value="tRNA_Ile_lys_synt"/>
</dbReference>
<dbReference type="CDD" id="cd01992">
    <property type="entry name" value="TilS_N"/>
    <property type="match status" value="1"/>
</dbReference>
<name>A0A2W5T9V0_9BACT</name>
<dbReference type="InterPro" id="IPR014729">
    <property type="entry name" value="Rossmann-like_a/b/a_fold"/>
</dbReference>
<dbReference type="PANTHER" id="PTHR43033">
    <property type="entry name" value="TRNA(ILE)-LYSIDINE SYNTHASE-RELATED"/>
    <property type="match status" value="1"/>
</dbReference>
<comment type="function">
    <text evidence="6">Ligates lysine onto the cytidine present at position 34 of the AUA codon-specific tRNA(Ile) that contains the anticodon CAU, in an ATP-dependent manner. Cytidine is converted to lysidine, thus changing the amino acid specificity of the tRNA from methionine to isoleucine.</text>
</comment>
<dbReference type="SUPFAM" id="SSF82829">
    <property type="entry name" value="MesJ substrate recognition domain-like"/>
    <property type="match status" value="1"/>
</dbReference>
<evidence type="ECO:0000256" key="2">
    <source>
        <dbReference type="ARBA" id="ARBA00022694"/>
    </source>
</evidence>
<dbReference type="GO" id="GO:0006400">
    <property type="term" value="P:tRNA modification"/>
    <property type="evidence" value="ECO:0007669"/>
    <property type="project" value="UniProtKB-UniRule"/>
</dbReference>
<dbReference type="GO" id="GO:0032267">
    <property type="term" value="F:tRNA(Ile)-lysidine synthase activity"/>
    <property type="evidence" value="ECO:0007669"/>
    <property type="project" value="UniProtKB-EC"/>
</dbReference>
<keyword evidence="3 6" id="KW-0547">Nucleotide-binding</keyword>
<dbReference type="EMBL" id="QFQP01000019">
    <property type="protein sequence ID" value="PZR09813.1"/>
    <property type="molecule type" value="Genomic_DNA"/>
</dbReference>
<evidence type="ECO:0000256" key="1">
    <source>
        <dbReference type="ARBA" id="ARBA00022598"/>
    </source>
</evidence>
<dbReference type="NCBIfam" id="TIGR02432">
    <property type="entry name" value="lysidine_TilS_N"/>
    <property type="match status" value="1"/>
</dbReference>
<sequence length="329" mass="36194">MVVRNQQNDEVIELVEDGLRRNLRRLIPPDRAVLLAVSGGPDSMTLLSALTRLPGRSGTRFEAATIDHQLRPESASETELVARTCARLGVTHHVRIAPPAKGGIEAGARIARYEALHSIRRKRGLDFLVTAHTASDQAETLLMRLSRGSALTGARAIREHRDDQVLRPMLFLTRSDVERYVAALGLEVARDAMNDDPRFLRTRIRREVLPVFNAATGGVERALSRFAALAAEDDGELQRQAVAALHRCRWPDGSLEAIALVSLPRSIARRVLALWLSEHDVELDAELIEEGLNAARNRSVTTLPGDRVLICTDGRVNVATAPPRLHATS</sequence>
<dbReference type="PANTHER" id="PTHR43033:SF1">
    <property type="entry name" value="TRNA(ILE)-LYSIDINE SYNTHASE-RELATED"/>
    <property type="match status" value="1"/>
</dbReference>
<evidence type="ECO:0000256" key="4">
    <source>
        <dbReference type="ARBA" id="ARBA00022840"/>
    </source>
</evidence>
<reference evidence="8 9" key="1">
    <citation type="submission" date="2017-08" db="EMBL/GenBank/DDBJ databases">
        <title>Infants hospitalized years apart are colonized by the same room-sourced microbial strains.</title>
        <authorList>
            <person name="Brooks B."/>
            <person name="Olm M.R."/>
            <person name="Firek B.A."/>
            <person name="Baker R."/>
            <person name="Thomas B.C."/>
            <person name="Morowitz M.J."/>
            <person name="Banfield J.F."/>
        </authorList>
    </citation>
    <scope>NUCLEOTIDE SEQUENCE [LARGE SCALE GENOMIC DNA]</scope>
    <source>
        <strain evidence="8">S2_003_000_R2_14</strain>
    </source>
</reference>
<keyword evidence="6" id="KW-0963">Cytoplasm</keyword>
<evidence type="ECO:0000256" key="6">
    <source>
        <dbReference type="HAMAP-Rule" id="MF_01161"/>
    </source>
</evidence>
<comment type="subcellular location">
    <subcellularLocation>
        <location evidence="6">Cytoplasm</location>
    </subcellularLocation>
</comment>
<keyword evidence="1 6" id="KW-0436">Ligase</keyword>
<protein>
    <recommendedName>
        <fullName evidence="6">tRNA(Ile)-lysidine synthase</fullName>
        <ecNumber evidence="6">6.3.4.19</ecNumber>
    </recommendedName>
    <alternativeName>
        <fullName evidence="6">tRNA(Ile)-2-lysyl-cytidine synthase</fullName>
    </alternativeName>
    <alternativeName>
        <fullName evidence="6">tRNA(Ile)-lysidine synthetase</fullName>
    </alternativeName>
</protein>
<keyword evidence="4 6" id="KW-0067">ATP-binding</keyword>
<dbReference type="Proteomes" id="UP000249061">
    <property type="component" value="Unassembled WGS sequence"/>
</dbReference>
<evidence type="ECO:0000313" key="8">
    <source>
        <dbReference type="EMBL" id="PZR09813.1"/>
    </source>
</evidence>
<evidence type="ECO:0000256" key="3">
    <source>
        <dbReference type="ARBA" id="ARBA00022741"/>
    </source>
</evidence>
<dbReference type="InterPro" id="IPR012795">
    <property type="entry name" value="tRNA_Ile_lys_synt_N"/>
</dbReference>
<dbReference type="EC" id="6.3.4.19" evidence="6"/>
<dbReference type="Pfam" id="PF01171">
    <property type="entry name" value="ATP_bind_3"/>
    <property type="match status" value="1"/>
</dbReference>
<comment type="domain">
    <text evidence="6">The N-terminal region contains the highly conserved SGGXDS motif, predicted to be a P-loop motif involved in ATP binding.</text>
</comment>
<comment type="similarity">
    <text evidence="6">Belongs to the tRNA(Ile)-lysidine synthase family.</text>
</comment>
<dbReference type="Gene3D" id="1.20.59.20">
    <property type="match status" value="1"/>
</dbReference>
<feature type="binding site" evidence="6">
    <location>
        <begin position="38"/>
        <end position="43"/>
    </location>
    <ligand>
        <name>ATP</name>
        <dbReference type="ChEBI" id="CHEBI:30616"/>
    </ligand>
</feature>
<evidence type="ECO:0000256" key="5">
    <source>
        <dbReference type="ARBA" id="ARBA00048539"/>
    </source>
</evidence>
<dbReference type="GO" id="GO:0005524">
    <property type="term" value="F:ATP binding"/>
    <property type="evidence" value="ECO:0007669"/>
    <property type="project" value="UniProtKB-UniRule"/>
</dbReference>
<gene>
    <name evidence="6 8" type="primary">tilS</name>
    <name evidence="8" type="ORF">DI536_20955</name>
</gene>
<proteinExistence type="inferred from homology"/>
<dbReference type="GO" id="GO:0005737">
    <property type="term" value="C:cytoplasm"/>
    <property type="evidence" value="ECO:0007669"/>
    <property type="project" value="UniProtKB-SubCell"/>
</dbReference>
<dbReference type="SUPFAM" id="SSF52402">
    <property type="entry name" value="Adenine nucleotide alpha hydrolases-like"/>
    <property type="match status" value="1"/>
</dbReference>
<accession>A0A2W5T9V0</accession>
<organism evidence="8 9">
    <name type="scientific">Archangium gephyra</name>
    <dbReference type="NCBI Taxonomy" id="48"/>
    <lineage>
        <taxon>Bacteria</taxon>
        <taxon>Pseudomonadati</taxon>
        <taxon>Myxococcota</taxon>
        <taxon>Myxococcia</taxon>
        <taxon>Myxococcales</taxon>
        <taxon>Cystobacterineae</taxon>
        <taxon>Archangiaceae</taxon>
        <taxon>Archangium</taxon>
    </lineage>
</organism>